<feature type="transmembrane region" description="Helical" evidence="1">
    <location>
        <begin position="138"/>
        <end position="158"/>
    </location>
</feature>
<proteinExistence type="predicted"/>
<reference evidence="2" key="1">
    <citation type="journal article" date="2014" name="Int. J. Syst. Evol. Microbiol.">
        <title>Complete genome sequence of Corynebacterium casei LMG S-19264T (=DSM 44701T), isolated from a smear-ripened cheese.</title>
        <authorList>
            <consortium name="US DOE Joint Genome Institute (JGI-PGF)"/>
            <person name="Walter F."/>
            <person name="Albersmeier A."/>
            <person name="Kalinowski J."/>
            <person name="Ruckert C."/>
        </authorList>
    </citation>
    <scope>NUCLEOTIDE SEQUENCE</scope>
    <source>
        <strain evidence="2">NBRC 101628</strain>
    </source>
</reference>
<evidence type="ECO:0000313" key="3">
    <source>
        <dbReference type="Proteomes" id="UP001161422"/>
    </source>
</evidence>
<gene>
    <name evidence="2" type="ORF">GCM10007895_07170</name>
</gene>
<protein>
    <submittedName>
        <fullName evidence="2">Uncharacterized protein</fullName>
    </submittedName>
</protein>
<sequence>MTSKKSMTSTKLLWLLASICALTEALLFGLSQYYQLALGTWVDWFRLSNLALLFATVVLALTQHKGQLALIGLALIGALNLSLALQQSHTNQQIQHFQAQAGVEEGACALNFEAPVYPSWLEYSGECSSLVKVYGIELSQLLISLAGLGLLILVFANIRQIQVRFSKPGL</sequence>
<name>A0AA37VTV5_9GAMM</name>
<organism evidence="2 3">
    <name type="scientific">Paraferrimonas sedimenticola</name>
    <dbReference type="NCBI Taxonomy" id="375674"/>
    <lineage>
        <taxon>Bacteria</taxon>
        <taxon>Pseudomonadati</taxon>
        <taxon>Pseudomonadota</taxon>
        <taxon>Gammaproteobacteria</taxon>
        <taxon>Alteromonadales</taxon>
        <taxon>Ferrimonadaceae</taxon>
        <taxon>Paraferrimonas</taxon>
    </lineage>
</organism>
<evidence type="ECO:0000256" key="1">
    <source>
        <dbReference type="SAM" id="Phobius"/>
    </source>
</evidence>
<reference evidence="2" key="2">
    <citation type="submission" date="2023-01" db="EMBL/GenBank/DDBJ databases">
        <title>Draft genome sequence of Paraferrimonas sedimenticola strain NBRC 101628.</title>
        <authorList>
            <person name="Sun Q."/>
            <person name="Mori K."/>
        </authorList>
    </citation>
    <scope>NUCLEOTIDE SEQUENCE</scope>
    <source>
        <strain evidence="2">NBRC 101628</strain>
    </source>
</reference>
<keyword evidence="3" id="KW-1185">Reference proteome</keyword>
<feature type="transmembrane region" description="Helical" evidence="1">
    <location>
        <begin position="41"/>
        <end position="61"/>
    </location>
</feature>
<dbReference type="EMBL" id="BSNC01000002">
    <property type="protein sequence ID" value="GLP95411.1"/>
    <property type="molecule type" value="Genomic_DNA"/>
</dbReference>
<feature type="transmembrane region" description="Helical" evidence="1">
    <location>
        <begin position="68"/>
        <end position="85"/>
    </location>
</feature>
<dbReference type="Proteomes" id="UP001161422">
    <property type="component" value="Unassembled WGS sequence"/>
</dbReference>
<keyword evidence="1" id="KW-0812">Transmembrane</keyword>
<accession>A0AA37VTV5</accession>
<dbReference type="RefSeq" id="WP_095506729.1">
    <property type="nucleotide sequence ID" value="NZ_BSNC01000002.1"/>
</dbReference>
<dbReference type="AlphaFoldDB" id="A0AA37VTV5"/>
<evidence type="ECO:0000313" key="2">
    <source>
        <dbReference type="EMBL" id="GLP95411.1"/>
    </source>
</evidence>
<keyword evidence="1" id="KW-0472">Membrane</keyword>
<comment type="caution">
    <text evidence="2">The sequence shown here is derived from an EMBL/GenBank/DDBJ whole genome shotgun (WGS) entry which is preliminary data.</text>
</comment>
<keyword evidence="1" id="KW-1133">Transmembrane helix</keyword>